<dbReference type="Proteomes" id="UP001301958">
    <property type="component" value="Unassembled WGS sequence"/>
</dbReference>
<dbReference type="Gene3D" id="3.40.640.10">
    <property type="entry name" value="Type I PLP-dependent aspartate aminotransferase-like (Major domain)"/>
    <property type="match status" value="1"/>
</dbReference>
<proteinExistence type="predicted"/>
<dbReference type="GO" id="GO:0016830">
    <property type="term" value="F:carbon-carbon lyase activity"/>
    <property type="evidence" value="ECO:0007669"/>
    <property type="project" value="InterPro"/>
</dbReference>
<evidence type="ECO:0000256" key="4">
    <source>
        <dbReference type="PIRSR" id="PIRSR602129-50"/>
    </source>
</evidence>
<keyword evidence="2 4" id="KW-0663">Pyridoxal phosphate</keyword>
<dbReference type="EMBL" id="MU865356">
    <property type="protein sequence ID" value="KAK4225958.1"/>
    <property type="molecule type" value="Genomic_DNA"/>
</dbReference>
<organism evidence="6 7">
    <name type="scientific">Podospora fimiseda</name>
    <dbReference type="NCBI Taxonomy" id="252190"/>
    <lineage>
        <taxon>Eukaryota</taxon>
        <taxon>Fungi</taxon>
        <taxon>Dikarya</taxon>
        <taxon>Ascomycota</taxon>
        <taxon>Pezizomycotina</taxon>
        <taxon>Sordariomycetes</taxon>
        <taxon>Sordariomycetidae</taxon>
        <taxon>Sordariales</taxon>
        <taxon>Podosporaceae</taxon>
        <taxon>Podospora</taxon>
    </lineage>
</organism>
<feature type="modified residue" description="N6-(pyridoxal phosphate)lysine" evidence="4">
    <location>
        <position position="456"/>
    </location>
</feature>
<feature type="compositionally biased region" description="Low complexity" evidence="5">
    <location>
        <begin position="924"/>
        <end position="949"/>
    </location>
</feature>
<comment type="caution">
    <text evidence="6">The sequence shown here is derived from an EMBL/GenBank/DDBJ whole genome shotgun (WGS) entry which is preliminary data.</text>
</comment>
<dbReference type="InterPro" id="IPR015421">
    <property type="entry name" value="PyrdxlP-dep_Trfase_major"/>
</dbReference>
<evidence type="ECO:0000256" key="3">
    <source>
        <dbReference type="ARBA" id="ARBA00023239"/>
    </source>
</evidence>
<evidence type="ECO:0000313" key="7">
    <source>
        <dbReference type="Proteomes" id="UP001301958"/>
    </source>
</evidence>
<evidence type="ECO:0000256" key="2">
    <source>
        <dbReference type="ARBA" id="ARBA00022898"/>
    </source>
</evidence>
<evidence type="ECO:0000256" key="5">
    <source>
        <dbReference type="SAM" id="MobiDB-lite"/>
    </source>
</evidence>
<dbReference type="PANTHER" id="PTHR42735:SF4">
    <property type="entry name" value="PYRIDOXAL PHOSPHATE-DEPENDENT DECARBOXYLASE FAMILY PROTEIN"/>
    <property type="match status" value="1"/>
</dbReference>
<dbReference type="Pfam" id="PF00282">
    <property type="entry name" value="Pyridoxal_deC"/>
    <property type="match status" value="1"/>
</dbReference>
<evidence type="ECO:0000256" key="1">
    <source>
        <dbReference type="ARBA" id="ARBA00001933"/>
    </source>
</evidence>
<accession>A0AAN7BMB0</accession>
<dbReference type="GO" id="GO:0016740">
    <property type="term" value="F:transferase activity"/>
    <property type="evidence" value="ECO:0007669"/>
    <property type="project" value="UniProtKB-KW"/>
</dbReference>
<name>A0AAN7BMB0_9PEZI</name>
<dbReference type="GO" id="GO:0019752">
    <property type="term" value="P:carboxylic acid metabolic process"/>
    <property type="evidence" value="ECO:0007669"/>
    <property type="project" value="InterPro"/>
</dbReference>
<dbReference type="InterPro" id="IPR015424">
    <property type="entry name" value="PyrdxlP-dep_Trfase"/>
</dbReference>
<comment type="cofactor">
    <cofactor evidence="1 4">
        <name>pyridoxal 5'-phosphate</name>
        <dbReference type="ChEBI" id="CHEBI:597326"/>
    </cofactor>
</comment>
<gene>
    <name evidence="6" type="ORF">QBC38DRAFT_530015</name>
</gene>
<dbReference type="PANTHER" id="PTHR42735">
    <property type="match status" value="1"/>
</dbReference>
<dbReference type="InterPro" id="IPR002129">
    <property type="entry name" value="PyrdxlP-dep_de-COase"/>
</dbReference>
<dbReference type="InterPro" id="IPR050477">
    <property type="entry name" value="GrpII_AminoAcid_Decarb"/>
</dbReference>
<dbReference type="SUPFAM" id="SSF53383">
    <property type="entry name" value="PLP-dependent transferases"/>
    <property type="match status" value="1"/>
</dbReference>
<keyword evidence="7" id="KW-1185">Reference proteome</keyword>
<feature type="region of interest" description="Disordered" evidence="5">
    <location>
        <begin position="920"/>
        <end position="950"/>
    </location>
</feature>
<dbReference type="GO" id="GO:0030170">
    <property type="term" value="F:pyridoxal phosphate binding"/>
    <property type="evidence" value="ECO:0007669"/>
    <property type="project" value="InterPro"/>
</dbReference>
<protein>
    <submittedName>
        <fullName evidence="6">Pyridoxal phosphate-dependent transferase</fullName>
    </submittedName>
</protein>
<keyword evidence="6" id="KW-0808">Transferase</keyword>
<reference evidence="6" key="2">
    <citation type="submission" date="2023-05" db="EMBL/GenBank/DDBJ databases">
        <authorList>
            <consortium name="Lawrence Berkeley National Laboratory"/>
            <person name="Steindorff A."/>
            <person name="Hensen N."/>
            <person name="Bonometti L."/>
            <person name="Westerberg I."/>
            <person name="Brannstrom I.O."/>
            <person name="Guillou S."/>
            <person name="Cros-Aarteil S."/>
            <person name="Calhoun S."/>
            <person name="Haridas S."/>
            <person name="Kuo A."/>
            <person name="Mondo S."/>
            <person name="Pangilinan J."/>
            <person name="Riley R."/>
            <person name="Labutti K."/>
            <person name="Andreopoulos B."/>
            <person name="Lipzen A."/>
            <person name="Chen C."/>
            <person name="Yanf M."/>
            <person name="Daum C."/>
            <person name="Ng V."/>
            <person name="Clum A."/>
            <person name="Ohm R."/>
            <person name="Martin F."/>
            <person name="Silar P."/>
            <person name="Natvig D."/>
            <person name="Lalanne C."/>
            <person name="Gautier V."/>
            <person name="Ament-Velasquez S.L."/>
            <person name="Kruys A."/>
            <person name="Hutchinson M.I."/>
            <person name="Powell A.J."/>
            <person name="Barry K."/>
            <person name="Miller A.N."/>
            <person name="Grigoriev I.V."/>
            <person name="Debuchy R."/>
            <person name="Gladieux P."/>
            <person name="Thoren M.H."/>
            <person name="Johannesson H."/>
        </authorList>
    </citation>
    <scope>NUCLEOTIDE SEQUENCE</scope>
    <source>
        <strain evidence="6">CBS 990.96</strain>
    </source>
</reference>
<reference evidence="6" key="1">
    <citation type="journal article" date="2023" name="Mol. Phylogenet. Evol.">
        <title>Genome-scale phylogeny and comparative genomics of the fungal order Sordariales.</title>
        <authorList>
            <person name="Hensen N."/>
            <person name="Bonometti L."/>
            <person name="Westerberg I."/>
            <person name="Brannstrom I.O."/>
            <person name="Guillou S."/>
            <person name="Cros-Aarteil S."/>
            <person name="Calhoun S."/>
            <person name="Haridas S."/>
            <person name="Kuo A."/>
            <person name="Mondo S."/>
            <person name="Pangilinan J."/>
            <person name="Riley R."/>
            <person name="LaButti K."/>
            <person name="Andreopoulos B."/>
            <person name="Lipzen A."/>
            <person name="Chen C."/>
            <person name="Yan M."/>
            <person name="Daum C."/>
            <person name="Ng V."/>
            <person name="Clum A."/>
            <person name="Steindorff A."/>
            <person name="Ohm R.A."/>
            <person name="Martin F."/>
            <person name="Silar P."/>
            <person name="Natvig D.O."/>
            <person name="Lalanne C."/>
            <person name="Gautier V."/>
            <person name="Ament-Velasquez S.L."/>
            <person name="Kruys A."/>
            <person name="Hutchinson M.I."/>
            <person name="Powell A.J."/>
            <person name="Barry K."/>
            <person name="Miller A.N."/>
            <person name="Grigoriev I.V."/>
            <person name="Debuchy R."/>
            <person name="Gladieux P."/>
            <person name="Hiltunen Thoren M."/>
            <person name="Johannesson H."/>
        </authorList>
    </citation>
    <scope>NUCLEOTIDE SEQUENCE</scope>
    <source>
        <strain evidence="6">CBS 990.96</strain>
    </source>
</reference>
<sequence>MSQPTNSHDATHAVISSLFIGPRAENMNEFRDNILAVLDELQDARQSYFDEDAANGFEFIPQAIRETQEFKRSTLRTATAVRETAKMLAKHSIPFWSPRYQAHMCTDLTMPAVLGYMITMLYNPNNVAIEASPLTTIAEIEVGEQLCDLFGFQNNPTNKNEPKAWGHVTCDGTVANLESVWVSRNLKFYPLSLRKAMDDPDGPLRFVPDTFSVRTCQGRLKKFRELTTWELLNLKLKTILDIPERLEAEFGITPKWLEGALNSYNIQTTGKDVLERQFNVSSPQLLVASTKHYSWPKSSAIMGIGSENTISVGVDNEARVDMGQLERLLEERLAKQQAVYTVVAVIGSTEEGAVDPLGQILALRQRFQARGLSFLVHGDAAWGGYFATMLPRGPATTATVDPSFSPVSINDANGAGLSGRDGGLDGLVPDLPLRVETQEDLFALRFCDSVTVDPHKAGYVPYPAGALTYRDGRIRNLVTWTSPYLSQGSVTSIGIFGVEGSKPGASAVSTWLSNKCVGLDQNGYGALLSEACFTSARISALWAALTTEESSFLCVPFNPIPSEKAGDSKIAQEEERARIRTEILTKSNTEILAADAAKPPGAPKTMALLRALGSDLNINAFAINWKYEDGTPNKDVTEANYFMTRVVSKLSVDNPDDKPTEIPLYLTSTKFEHEYYGECAQNYKRRLHLDDSSHEELMVLRNVVMSPLATFTTNGDFINMLGKIFTEVVDKEVQVMRARNDSRPDYHSFLTRGTEGKIFLSYRPMFHLAKHRLQTILEVAFVNKKDEQIYRQLKQNSEEEIVFKTSDKIDLLKLLAAVKPGQKSPELQGNLTTKSNGTILSRAKVQILSILKNRPLSTVNHDEAYPSGYMPFYIYGSTLSTTGTNTSGIVSALQSQTSHFSNLSLSGSVNLPLLPSSSGQISIGGNHTHAQNGNGTTTTASSNQTTSTSQELHIDHILTRSPNIILSSSIDFIPNDSFGSQQFPDNAILILEGIHEAAMQPFADPPSTNLEKFFFRAGAEFQGRIYADTRAVDASAKGLLKEVLKGGKVLSSGRVVIREDREVTVDVEKVNRDPWREEEEDRVGRWRERWGRIGREMDSRTGEE</sequence>
<dbReference type="AlphaFoldDB" id="A0AAN7BMB0"/>
<keyword evidence="3" id="KW-0456">Lyase</keyword>
<evidence type="ECO:0000313" key="6">
    <source>
        <dbReference type="EMBL" id="KAK4225958.1"/>
    </source>
</evidence>